<gene>
    <name evidence="2" type="ORF">ACHAWO_013575</name>
</gene>
<dbReference type="AlphaFoldDB" id="A0ABD3N0Q9"/>
<comment type="caution">
    <text evidence="2">The sequence shown here is derived from an EMBL/GenBank/DDBJ whole genome shotgun (WGS) entry which is preliminary data.</text>
</comment>
<feature type="region of interest" description="Disordered" evidence="1">
    <location>
        <begin position="1"/>
        <end position="20"/>
    </location>
</feature>
<sequence>MGGYSSREAQVPLKSSSSVAEASVTSYGSFGDLDDKATGVDGRPDPEGGHSFFFRGCGGDNDYLGGLGGLSVHAAGRSIVGGASVGLSGRSLASVGVDAYVAPSGGSVDSAAASLSFSCSSVWNTLKPHICPAKFTGTQY</sequence>
<keyword evidence="3" id="KW-1185">Reference proteome</keyword>
<organism evidence="2 3">
    <name type="scientific">Cyclotella atomus</name>
    <dbReference type="NCBI Taxonomy" id="382360"/>
    <lineage>
        <taxon>Eukaryota</taxon>
        <taxon>Sar</taxon>
        <taxon>Stramenopiles</taxon>
        <taxon>Ochrophyta</taxon>
        <taxon>Bacillariophyta</taxon>
        <taxon>Coscinodiscophyceae</taxon>
        <taxon>Thalassiosirophycidae</taxon>
        <taxon>Stephanodiscales</taxon>
        <taxon>Stephanodiscaceae</taxon>
        <taxon>Cyclotella</taxon>
    </lineage>
</organism>
<dbReference type="Proteomes" id="UP001530400">
    <property type="component" value="Unassembled WGS sequence"/>
</dbReference>
<evidence type="ECO:0000256" key="1">
    <source>
        <dbReference type="SAM" id="MobiDB-lite"/>
    </source>
</evidence>
<reference evidence="2 3" key="1">
    <citation type="submission" date="2024-10" db="EMBL/GenBank/DDBJ databases">
        <title>Updated reference genomes for cyclostephanoid diatoms.</title>
        <authorList>
            <person name="Roberts W.R."/>
            <person name="Alverson A.J."/>
        </authorList>
    </citation>
    <scope>NUCLEOTIDE SEQUENCE [LARGE SCALE GENOMIC DNA]</scope>
    <source>
        <strain evidence="2 3">AJA010-31</strain>
    </source>
</reference>
<name>A0ABD3N0Q9_9STRA</name>
<evidence type="ECO:0000313" key="2">
    <source>
        <dbReference type="EMBL" id="KAL3769704.1"/>
    </source>
</evidence>
<dbReference type="EMBL" id="JALLPJ020001327">
    <property type="protein sequence ID" value="KAL3769704.1"/>
    <property type="molecule type" value="Genomic_DNA"/>
</dbReference>
<evidence type="ECO:0000313" key="3">
    <source>
        <dbReference type="Proteomes" id="UP001530400"/>
    </source>
</evidence>
<protein>
    <submittedName>
        <fullName evidence="2">Uncharacterized protein</fullName>
    </submittedName>
</protein>
<proteinExistence type="predicted"/>
<accession>A0ABD3N0Q9</accession>